<dbReference type="PANTHER" id="PTHR30250:SF26">
    <property type="entry name" value="PSMA PROTEIN"/>
    <property type="match status" value="1"/>
</dbReference>
<keyword evidence="4 6" id="KW-1133">Transmembrane helix</keyword>
<evidence type="ECO:0000313" key="7">
    <source>
        <dbReference type="EMBL" id="XBH15601.1"/>
    </source>
</evidence>
<feature type="transmembrane region" description="Helical" evidence="6">
    <location>
        <begin position="231"/>
        <end position="250"/>
    </location>
</feature>
<reference evidence="7" key="1">
    <citation type="submission" date="2023-03" db="EMBL/GenBank/DDBJ databases">
        <title>Edaphobacter sp.</title>
        <authorList>
            <person name="Huber K.J."/>
            <person name="Papendorf J."/>
            <person name="Pilke C."/>
            <person name="Bunk B."/>
            <person name="Sproeer C."/>
            <person name="Pester M."/>
        </authorList>
    </citation>
    <scope>NUCLEOTIDE SEQUENCE</scope>
    <source>
        <strain evidence="7">DSM 110680</strain>
    </source>
</reference>
<dbReference type="RefSeq" id="WP_348260834.1">
    <property type="nucleotide sequence ID" value="NZ_CP121196.1"/>
</dbReference>
<feature type="transmembrane region" description="Helical" evidence="6">
    <location>
        <begin position="348"/>
        <end position="372"/>
    </location>
</feature>
<keyword evidence="2" id="KW-1003">Cell membrane</keyword>
<keyword evidence="3 6" id="KW-0812">Transmembrane</keyword>
<evidence type="ECO:0000256" key="3">
    <source>
        <dbReference type="ARBA" id="ARBA00022692"/>
    </source>
</evidence>
<feature type="transmembrane region" description="Helical" evidence="6">
    <location>
        <begin position="52"/>
        <end position="76"/>
    </location>
</feature>
<feature type="transmembrane region" description="Helical" evidence="6">
    <location>
        <begin position="438"/>
        <end position="461"/>
    </location>
</feature>
<evidence type="ECO:0000256" key="5">
    <source>
        <dbReference type="ARBA" id="ARBA00023136"/>
    </source>
</evidence>
<feature type="transmembrane region" description="Helical" evidence="6">
    <location>
        <begin position="96"/>
        <end position="117"/>
    </location>
</feature>
<dbReference type="Pfam" id="PF13440">
    <property type="entry name" value="Polysacc_synt_3"/>
    <property type="match status" value="1"/>
</dbReference>
<name>A0AAU7DFK8_9BACT</name>
<feature type="transmembrane region" description="Helical" evidence="6">
    <location>
        <begin position="165"/>
        <end position="183"/>
    </location>
</feature>
<dbReference type="AlphaFoldDB" id="A0AAU7DFK8"/>
<feature type="transmembrane region" description="Helical" evidence="6">
    <location>
        <begin position="129"/>
        <end position="153"/>
    </location>
</feature>
<feature type="transmembrane region" description="Helical" evidence="6">
    <location>
        <begin position="318"/>
        <end position="342"/>
    </location>
</feature>
<dbReference type="InterPro" id="IPR050833">
    <property type="entry name" value="Poly_Biosynth_Transport"/>
</dbReference>
<evidence type="ECO:0000256" key="1">
    <source>
        <dbReference type="ARBA" id="ARBA00004651"/>
    </source>
</evidence>
<proteinExistence type="predicted"/>
<keyword evidence="5 6" id="KW-0472">Membrane</keyword>
<feature type="transmembrane region" description="Helical" evidence="6">
    <location>
        <begin position="404"/>
        <end position="426"/>
    </location>
</feature>
<gene>
    <name evidence="7" type="ORF">P8935_13585</name>
</gene>
<dbReference type="EMBL" id="CP121196">
    <property type="protein sequence ID" value="XBH15601.1"/>
    <property type="molecule type" value="Genomic_DNA"/>
</dbReference>
<evidence type="ECO:0000256" key="2">
    <source>
        <dbReference type="ARBA" id="ARBA00022475"/>
    </source>
</evidence>
<feature type="transmembrane region" description="Helical" evidence="6">
    <location>
        <begin position="189"/>
        <end position="210"/>
    </location>
</feature>
<sequence>MKNYDKSGSTGRKLLMGSIFRIANLAGAVASSLFLMPLIVHHLGDRVYGFWSLAWTFIGYYGLLDFGLSSAVSQYLSIAIGRKDEAESQAVFNTALRLQSILGVVALAITVGLAAATPLLCHDPNDAAFFWKVIVVLGINAAISFPVRVYTGILESELRFDVQSGLDFLGLVLRTGLITWAVLSGGGLLALALASLVGAIPIVVLQVALARRESPWARISRTPFDRKRSKAFLSYSIYTFIATSADTLRYQLDPLVISAFIGLVAVTHYRIAGVFARYYVEALLALMRLFQPLLSRHHGAGDDEAVERVFYFATKVTLSVSVFICAVVIAYGKPFIALWMGVKYQDAYPAMVVLSIAVFLDVCQSPSVGLLYSTFNHKYYTYMNLAEGLLNLAFSIALVRPMGILGVATGTLAGALAIRVVVQPIVVCKSSHISYPVYVRFLAGNILRFGVLMGVSLLILASHSVSSYTWLVGLVSVTTSVYAAGCWIFGFSGSERGQVTKAISYRRQNRFTPITPAAAEE</sequence>
<protein>
    <submittedName>
        <fullName evidence="7">Oligosaccharide flippase family protein</fullName>
    </submittedName>
</protein>
<feature type="transmembrane region" description="Helical" evidence="6">
    <location>
        <begin position="21"/>
        <end position="40"/>
    </location>
</feature>
<evidence type="ECO:0000256" key="6">
    <source>
        <dbReference type="SAM" id="Phobius"/>
    </source>
</evidence>
<feature type="transmembrane region" description="Helical" evidence="6">
    <location>
        <begin position="379"/>
        <end position="398"/>
    </location>
</feature>
<evidence type="ECO:0000256" key="4">
    <source>
        <dbReference type="ARBA" id="ARBA00022989"/>
    </source>
</evidence>
<feature type="transmembrane region" description="Helical" evidence="6">
    <location>
        <begin position="467"/>
        <end position="491"/>
    </location>
</feature>
<feature type="transmembrane region" description="Helical" evidence="6">
    <location>
        <begin position="256"/>
        <end position="280"/>
    </location>
</feature>
<accession>A0AAU7DFK8</accession>
<organism evidence="7">
    <name type="scientific">Telmatobacter sp. DSM 110680</name>
    <dbReference type="NCBI Taxonomy" id="3036704"/>
    <lineage>
        <taxon>Bacteria</taxon>
        <taxon>Pseudomonadati</taxon>
        <taxon>Acidobacteriota</taxon>
        <taxon>Terriglobia</taxon>
        <taxon>Terriglobales</taxon>
        <taxon>Acidobacteriaceae</taxon>
        <taxon>Telmatobacter</taxon>
    </lineage>
</organism>
<dbReference type="PANTHER" id="PTHR30250">
    <property type="entry name" value="PST FAMILY PREDICTED COLANIC ACID TRANSPORTER"/>
    <property type="match status" value="1"/>
</dbReference>
<dbReference type="GO" id="GO:0005886">
    <property type="term" value="C:plasma membrane"/>
    <property type="evidence" value="ECO:0007669"/>
    <property type="project" value="UniProtKB-SubCell"/>
</dbReference>
<comment type="subcellular location">
    <subcellularLocation>
        <location evidence="1">Cell membrane</location>
        <topology evidence="1">Multi-pass membrane protein</topology>
    </subcellularLocation>
</comment>